<proteinExistence type="predicted"/>
<accession>A0ABT6DDT8</accession>
<dbReference type="InterPro" id="IPR008841">
    <property type="entry name" value="Siphovirus-type_tail_N"/>
</dbReference>
<dbReference type="RefSeq" id="WP_178943136.1">
    <property type="nucleotide sequence ID" value="NZ_JAIWJG010000018.1"/>
</dbReference>
<sequence>MDHDLDVQIVRKDGSSFWLSDIGVQVEKFSPPAPSFSRSYSSVGQYNVIDSDPHVSERKIPLVFDVRTEDNPEQELQRLAMFDLFRGYEDFYVISSVAPFIRWPVHADDGFSFEPYGASPIITDDITVNLVVTNGFGETVQSTSNMASDMFLGMNIPVDCLPPYSFSNQSDMRVFVGGSIPLTADGRPAIITFNGNVDSQLSIANKTTGQTFQLNQALNKSQTLTLYGMVPVVDGNNVYDKSNHAYLDFAKGVNELSVSGASDFSLAFDTRYYV</sequence>
<feature type="domain" description="Siphovirus-type tail component RIFT-related" evidence="1">
    <location>
        <begin position="18"/>
        <end position="118"/>
    </location>
</feature>
<comment type="caution">
    <text evidence="2">The sequence shown here is derived from an EMBL/GenBank/DDBJ whole genome shotgun (WGS) entry which is preliminary data.</text>
</comment>
<dbReference type="EMBL" id="JANDJP010000025">
    <property type="protein sequence ID" value="MDF9914972.1"/>
    <property type="molecule type" value="Genomic_DNA"/>
</dbReference>
<evidence type="ECO:0000313" key="2">
    <source>
        <dbReference type="EMBL" id="MDF9914972.1"/>
    </source>
</evidence>
<gene>
    <name evidence="2" type="ORF">NNA32_12070</name>
</gene>
<organism evidence="2 3">
    <name type="scientific">Furfurilactobacillus milii</name>
    <dbReference type="NCBI Taxonomy" id="2888272"/>
    <lineage>
        <taxon>Bacteria</taxon>
        <taxon>Bacillati</taxon>
        <taxon>Bacillota</taxon>
        <taxon>Bacilli</taxon>
        <taxon>Lactobacillales</taxon>
        <taxon>Lactobacillaceae</taxon>
        <taxon>Furfurilactobacillus</taxon>
    </lineage>
</organism>
<dbReference type="Pfam" id="PF05709">
    <property type="entry name" value="Sipho_tail"/>
    <property type="match status" value="1"/>
</dbReference>
<reference evidence="2" key="1">
    <citation type="submission" date="2022-06" db="EMBL/GenBank/DDBJ databases">
        <title>Antifungal cultures and metabolites of lactic acid bacteria for use in dairy fermentations.</title>
        <authorList>
            <person name="Zhao Z."/>
            <person name="Gaenzle M."/>
        </authorList>
    </citation>
    <scope>NUCLEOTIDE SEQUENCE</scope>
    <source>
        <strain evidence="2">FUA3126</strain>
    </source>
</reference>
<name>A0ABT6DDT8_9LACO</name>
<keyword evidence="3" id="KW-1185">Reference proteome</keyword>
<evidence type="ECO:0000259" key="1">
    <source>
        <dbReference type="Pfam" id="PF05709"/>
    </source>
</evidence>
<evidence type="ECO:0000313" key="3">
    <source>
        <dbReference type="Proteomes" id="UP001152867"/>
    </source>
</evidence>
<dbReference type="Proteomes" id="UP001152867">
    <property type="component" value="Unassembled WGS sequence"/>
</dbReference>
<protein>
    <submittedName>
        <fullName evidence="2">Phage tail family protein</fullName>
    </submittedName>
</protein>